<evidence type="ECO:0000313" key="2">
    <source>
        <dbReference type="Proteomes" id="UP001642360"/>
    </source>
</evidence>
<dbReference type="Proteomes" id="UP001642360">
    <property type="component" value="Unassembled WGS sequence"/>
</dbReference>
<dbReference type="EMBL" id="CAUOFW020005391">
    <property type="protein sequence ID" value="CAK9169885.1"/>
    <property type="molecule type" value="Genomic_DNA"/>
</dbReference>
<name>A0ABC8TQI5_9AQUA</name>
<accession>A0ABC8TQI5</accession>
<reference evidence="1 2" key="1">
    <citation type="submission" date="2024-02" db="EMBL/GenBank/DDBJ databases">
        <authorList>
            <person name="Vignale AGUSTIN F."/>
            <person name="Sosa J E."/>
            <person name="Modenutti C."/>
        </authorList>
    </citation>
    <scope>NUCLEOTIDE SEQUENCE [LARGE SCALE GENOMIC DNA]</scope>
</reference>
<protein>
    <submittedName>
        <fullName evidence="1">Uncharacterized protein</fullName>
    </submittedName>
</protein>
<evidence type="ECO:0000313" key="1">
    <source>
        <dbReference type="EMBL" id="CAK9169885.1"/>
    </source>
</evidence>
<organism evidence="1 2">
    <name type="scientific">Ilex paraguariensis</name>
    <name type="common">yerba mate</name>
    <dbReference type="NCBI Taxonomy" id="185542"/>
    <lineage>
        <taxon>Eukaryota</taxon>
        <taxon>Viridiplantae</taxon>
        <taxon>Streptophyta</taxon>
        <taxon>Embryophyta</taxon>
        <taxon>Tracheophyta</taxon>
        <taxon>Spermatophyta</taxon>
        <taxon>Magnoliopsida</taxon>
        <taxon>eudicotyledons</taxon>
        <taxon>Gunneridae</taxon>
        <taxon>Pentapetalae</taxon>
        <taxon>asterids</taxon>
        <taxon>campanulids</taxon>
        <taxon>Aquifoliales</taxon>
        <taxon>Aquifoliaceae</taxon>
        <taxon>Ilex</taxon>
    </lineage>
</organism>
<gene>
    <name evidence="1" type="ORF">ILEXP_LOCUS39374</name>
</gene>
<sequence length="88" mass="10268">MLSTPAQYWWALLKLKNQNYFKNKKILSAYDSDNDQQEMKVSDVAQQSMDDLVLQGEVDEYDQWSKEREDFDNGSRVRLGNATSRGTK</sequence>
<comment type="caution">
    <text evidence="1">The sequence shown here is derived from an EMBL/GenBank/DDBJ whole genome shotgun (WGS) entry which is preliminary data.</text>
</comment>
<keyword evidence="2" id="KW-1185">Reference proteome</keyword>
<dbReference type="AlphaFoldDB" id="A0ABC8TQI5"/>
<proteinExistence type="predicted"/>